<evidence type="ECO:0000256" key="5">
    <source>
        <dbReference type="ARBA" id="ARBA00022989"/>
    </source>
</evidence>
<dbReference type="Gene3D" id="1.20.1250.20">
    <property type="entry name" value="MFS general substrate transporter like domains"/>
    <property type="match status" value="1"/>
</dbReference>
<dbReference type="PROSITE" id="PS50850">
    <property type="entry name" value="MFS"/>
    <property type="match status" value="1"/>
</dbReference>
<dbReference type="GO" id="GO:0005351">
    <property type="term" value="F:carbohydrate:proton symporter activity"/>
    <property type="evidence" value="ECO:0007669"/>
    <property type="project" value="TreeGrafter"/>
</dbReference>
<accession>A0A0N1H817</accession>
<dbReference type="PANTHER" id="PTHR48022:SF28">
    <property type="entry name" value="MAJOR FACILITATOR SUPERFAMILY (MFS) PROFILE DOMAIN-CONTAINING PROTEIN-RELATED"/>
    <property type="match status" value="1"/>
</dbReference>
<feature type="transmembrane region" description="Helical" evidence="8">
    <location>
        <begin position="13"/>
        <end position="35"/>
    </location>
</feature>
<feature type="transmembrane region" description="Helical" evidence="8">
    <location>
        <begin position="394"/>
        <end position="413"/>
    </location>
</feature>
<comment type="subcellular location">
    <subcellularLocation>
        <location evidence="1">Membrane</location>
        <topology evidence="1">Multi-pass membrane protein</topology>
    </subcellularLocation>
</comment>
<dbReference type="PRINTS" id="PR00171">
    <property type="entry name" value="SUGRTRNSPORT"/>
</dbReference>
<gene>
    <name evidence="10" type="ORF">AB675_4466</name>
</gene>
<keyword evidence="11" id="KW-1185">Reference proteome</keyword>
<proteinExistence type="inferred from homology"/>
<dbReference type="EMBL" id="LFJN01000016">
    <property type="protein sequence ID" value="KPI39063.1"/>
    <property type="molecule type" value="Genomic_DNA"/>
</dbReference>
<feature type="transmembrane region" description="Helical" evidence="8">
    <location>
        <begin position="145"/>
        <end position="164"/>
    </location>
</feature>
<evidence type="ECO:0000256" key="1">
    <source>
        <dbReference type="ARBA" id="ARBA00004141"/>
    </source>
</evidence>
<feature type="transmembrane region" description="Helical" evidence="8">
    <location>
        <begin position="300"/>
        <end position="321"/>
    </location>
</feature>
<evidence type="ECO:0000256" key="2">
    <source>
        <dbReference type="ARBA" id="ARBA00010992"/>
    </source>
</evidence>
<dbReference type="PANTHER" id="PTHR48022">
    <property type="entry name" value="PLASTIDIC GLUCOSE TRANSPORTER 4"/>
    <property type="match status" value="1"/>
</dbReference>
<protein>
    <submittedName>
        <fullName evidence="10">Sugar transporter STL1</fullName>
    </submittedName>
</protein>
<name>A0A0N1H817_9EURO</name>
<comment type="caution">
    <text evidence="10">The sequence shown here is derived from an EMBL/GenBank/DDBJ whole genome shotgun (WGS) entry which is preliminary data.</text>
</comment>
<evidence type="ECO:0000259" key="9">
    <source>
        <dbReference type="PROSITE" id="PS50850"/>
    </source>
</evidence>
<evidence type="ECO:0000256" key="4">
    <source>
        <dbReference type="ARBA" id="ARBA00022692"/>
    </source>
</evidence>
<sequence length="590" mass="65346">MATPTFVGLRGQALVYAVTLCSGLGFLLFGYDLAFMGGVTTSADFLALFGNPSPALLGFLVSSYEVGAMFGALGIFLIGDNFGRKTNVLTGAGIICLGAILQTSAFSIAQFLVGRIVAGFGLGMMTTIIPIWMTECAQPKSRGRMVAMQLSNLILGLIIANWLDYGMSFYEGPIEWRFPCAFQMVFCIIILAYMPFLPESPRYLVRAGKMVDAERSLSALRASDDVAQELQQIRYAITVEAEEQGSWTDVFREGGVHGRTRVIIAFWVNAMQQLTGSNVISSFGPYVYQNLLGLSRHDSLLVSGGNQVYFFLSSLIAWWAVDAIGRRKLFIFGSTGMCLMMVLSAIFIQMGGKNLGYGAIVCSYVFYTFFTVGWQANMWVYPSEILPLKLRVRGGAIGVISQWAFTFLVVEITPSLVQNLHWKSYIVFAVLNFVAIPVVYLFFPETNQLPLEAVDLLFVDGEQKPNILKVVKRSANKETREEILFRMRDEVDRATALETKASVAHEELSRFRCDCVADRTFWHCQKSISVVWLLRYIAAGRPAVEDQLAFDFLCTFQSPPALCLALILCFAVACDNMSFVKTTPTMHGKG</sequence>
<dbReference type="AlphaFoldDB" id="A0A0N1H817"/>
<dbReference type="SUPFAM" id="SSF103473">
    <property type="entry name" value="MFS general substrate transporter"/>
    <property type="match status" value="1"/>
</dbReference>
<dbReference type="InterPro" id="IPR003663">
    <property type="entry name" value="Sugar/inositol_transpt"/>
</dbReference>
<keyword evidence="10" id="KW-0762">Sugar transport</keyword>
<dbReference type="FunFam" id="1.20.1250.20:FF:000090">
    <property type="entry name" value="MFS sugar transporter, putative"/>
    <property type="match status" value="1"/>
</dbReference>
<evidence type="ECO:0000256" key="3">
    <source>
        <dbReference type="ARBA" id="ARBA00022448"/>
    </source>
</evidence>
<dbReference type="InterPro" id="IPR050360">
    <property type="entry name" value="MFS_Sugar_Transporters"/>
</dbReference>
<dbReference type="InterPro" id="IPR036259">
    <property type="entry name" value="MFS_trans_sf"/>
</dbReference>
<dbReference type="InterPro" id="IPR020846">
    <property type="entry name" value="MFS_dom"/>
</dbReference>
<evidence type="ECO:0000256" key="7">
    <source>
        <dbReference type="RuleBase" id="RU003346"/>
    </source>
</evidence>
<dbReference type="Proteomes" id="UP000038010">
    <property type="component" value="Unassembled WGS sequence"/>
</dbReference>
<feature type="transmembrane region" description="Helical" evidence="8">
    <location>
        <begin position="86"/>
        <end position="106"/>
    </location>
</feature>
<keyword evidence="4 8" id="KW-0812">Transmembrane</keyword>
<feature type="transmembrane region" description="Helical" evidence="8">
    <location>
        <begin position="355"/>
        <end position="374"/>
    </location>
</feature>
<feature type="transmembrane region" description="Helical" evidence="8">
    <location>
        <begin position="55"/>
        <end position="79"/>
    </location>
</feature>
<comment type="similarity">
    <text evidence="2 7">Belongs to the major facilitator superfamily. Sugar transporter (TC 2.A.1.1) family.</text>
</comment>
<dbReference type="OrthoDB" id="6612291at2759"/>
<dbReference type="InterPro" id="IPR005828">
    <property type="entry name" value="MFS_sugar_transport-like"/>
</dbReference>
<feature type="transmembrane region" description="Helical" evidence="8">
    <location>
        <begin position="112"/>
        <end position="133"/>
    </location>
</feature>
<keyword evidence="5 8" id="KW-1133">Transmembrane helix</keyword>
<evidence type="ECO:0000256" key="6">
    <source>
        <dbReference type="ARBA" id="ARBA00023136"/>
    </source>
</evidence>
<feature type="transmembrane region" description="Helical" evidence="8">
    <location>
        <begin position="327"/>
        <end position="348"/>
    </location>
</feature>
<evidence type="ECO:0000313" key="10">
    <source>
        <dbReference type="EMBL" id="KPI39063.1"/>
    </source>
</evidence>
<organism evidence="10 11">
    <name type="scientific">Cyphellophora attinorum</name>
    <dbReference type="NCBI Taxonomy" id="1664694"/>
    <lineage>
        <taxon>Eukaryota</taxon>
        <taxon>Fungi</taxon>
        <taxon>Dikarya</taxon>
        <taxon>Ascomycota</taxon>
        <taxon>Pezizomycotina</taxon>
        <taxon>Eurotiomycetes</taxon>
        <taxon>Chaetothyriomycetidae</taxon>
        <taxon>Chaetothyriales</taxon>
        <taxon>Cyphellophoraceae</taxon>
        <taxon>Cyphellophora</taxon>
    </lineage>
</organism>
<dbReference type="Pfam" id="PF00083">
    <property type="entry name" value="Sugar_tr"/>
    <property type="match status" value="1"/>
</dbReference>
<feature type="domain" description="Major facilitator superfamily (MFS) profile" evidence="9">
    <location>
        <begin position="18"/>
        <end position="447"/>
    </location>
</feature>
<keyword evidence="3 7" id="KW-0813">Transport</keyword>
<reference evidence="10 11" key="1">
    <citation type="submission" date="2015-06" db="EMBL/GenBank/DDBJ databases">
        <title>Draft genome of the ant-associated black yeast Phialophora attae CBS 131958.</title>
        <authorList>
            <person name="Moreno L.F."/>
            <person name="Stielow B.J."/>
            <person name="de Hoog S."/>
            <person name="Vicente V.A."/>
            <person name="Weiss V.A."/>
            <person name="de Vries M."/>
            <person name="Cruz L.M."/>
            <person name="Souza E.M."/>
        </authorList>
    </citation>
    <scope>NUCLEOTIDE SEQUENCE [LARGE SCALE GENOMIC DNA]</scope>
    <source>
        <strain evidence="10 11">CBS 131958</strain>
    </source>
</reference>
<dbReference type="RefSeq" id="XP_017999026.1">
    <property type="nucleotide sequence ID" value="XM_018144607.1"/>
</dbReference>
<dbReference type="GeneID" id="28736487"/>
<dbReference type="VEuPathDB" id="FungiDB:AB675_4466"/>
<dbReference type="NCBIfam" id="TIGR00879">
    <property type="entry name" value="SP"/>
    <property type="match status" value="1"/>
</dbReference>
<evidence type="ECO:0000313" key="11">
    <source>
        <dbReference type="Proteomes" id="UP000038010"/>
    </source>
</evidence>
<dbReference type="GO" id="GO:0016020">
    <property type="term" value="C:membrane"/>
    <property type="evidence" value="ECO:0007669"/>
    <property type="project" value="UniProtKB-SubCell"/>
</dbReference>
<feature type="transmembrane region" description="Helical" evidence="8">
    <location>
        <begin position="425"/>
        <end position="443"/>
    </location>
</feature>
<evidence type="ECO:0000256" key="8">
    <source>
        <dbReference type="SAM" id="Phobius"/>
    </source>
</evidence>
<feature type="transmembrane region" description="Helical" evidence="8">
    <location>
        <begin position="176"/>
        <end position="196"/>
    </location>
</feature>
<keyword evidence="6 8" id="KW-0472">Membrane</keyword>